<dbReference type="InterPro" id="IPR001128">
    <property type="entry name" value="Cyt_P450"/>
</dbReference>
<evidence type="ECO:0000256" key="4">
    <source>
        <dbReference type="ARBA" id="ARBA00022723"/>
    </source>
</evidence>
<keyword evidence="6 8" id="KW-0408">Iron</keyword>
<feature type="transmembrane region" description="Helical" evidence="9">
    <location>
        <begin position="46"/>
        <end position="65"/>
    </location>
</feature>
<comment type="similarity">
    <text evidence="2">Belongs to the cytochrome P450 family.</text>
</comment>
<keyword evidence="9" id="KW-0472">Membrane</keyword>
<evidence type="ECO:0000256" key="7">
    <source>
        <dbReference type="ARBA" id="ARBA00023033"/>
    </source>
</evidence>
<keyword evidence="11" id="KW-1185">Reference proteome</keyword>
<evidence type="ECO:0000256" key="6">
    <source>
        <dbReference type="ARBA" id="ARBA00023004"/>
    </source>
</evidence>
<keyword evidence="7 10" id="KW-0503">Monooxygenase</keyword>
<evidence type="ECO:0000256" key="2">
    <source>
        <dbReference type="ARBA" id="ARBA00010617"/>
    </source>
</evidence>
<evidence type="ECO:0000256" key="1">
    <source>
        <dbReference type="ARBA" id="ARBA00001971"/>
    </source>
</evidence>
<sequence>MLLNLVVRVVDSICVALGRSFVLVLLCVWLVSTALFTGAVPDIHAGFLFSLSLLPSLALSLVLLVQCKDYRDRRKAVQSNARLPPRILDRSIGGLDTVLAIRNNFERGYFGDHLALWSNMYGPVVNIRILFENRIFTTEPEHIKSMLTTDFMAFEKGTRLRGQFQSLFGTGIFNVDGDMWKFHRGLCRRFLTKERISDFRIYTHYADRAVDVLFARVQSGYAVDFQDFASRYTLDCTANFLFGYDINALSDSLPYPWASGVNVSSKSQSELFLEGFAAGSFQTSIRIRYGPFWPMFELGGDKVKQSLSPVYHFMEPIVRKALDRKRIRSMEGKVADRTLLDYMVEQSEDVQTLLDWTVTMLIAGRDANTCLLTSTIYALTQNPSIVARLRHEISESLGTQVPTVKDLRALKYLHAVLCESLRLWPPIPINFRTSTQDVLWAPVSPDPRPFHIPAGTECAFSVFLMQRRTDLWGPDAADYDPDRFLDERYHKYLVPNPYIFLPFIAGPRMCMGSQVAYDEAAFFLVRLFQTFSEIALDSDATPPDFMPPWNDREKVWLDSHLSLHFKGGVWVRMASDRSAM</sequence>
<dbReference type="InterPro" id="IPR002401">
    <property type="entry name" value="Cyt_P450_E_grp-I"/>
</dbReference>
<proteinExistence type="inferred from homology"/>
<keyword evidence="3 8" id="KW-0349">Heme</keyword>
<dbReference type="PANTHER" id="PTHR24287">
    <property type="entry name" value="P450, PUTATIVE (EUROFUNG)-RELATED"/>
    <property type="match status" value="1"/>
</dbReference>
<evidence type="ECO:0000256" key="9">
    <source>
        <dbReference type="SAM" id="Phobius"/>
    </source>
</evidence>
<dbReference type="GO" id="GO:0020037">
    <property type="term" value="F:heme binding"/>
    <property type="evidence" value="ECO:0007669"/>
    <property type="project" value="InterPro"/>
</dbReference>
<evidence type="ECO:0000313" key="10">
    <source>
        <dbReference type="EMBL" id="KAK7059984.1"/>
    </source>
</evidence>
<reference evidence="10 11" key="1">
    <citation type="journal article" date="2024" name="J Genomics">
        <title>Draft genome sequencing and assembly of Favolaschia claudopus CIRM-BRFM 2984 isolated from oak limbs.</title>
        <authorList>
            <person name="Navarro D."/>
            <person name="Drula E."/>
            <person name="Chaduli D."/>
            <person name="Cazenave R."/>
            <person name="Ahrendt S."/>
            <person name="Wang J."/>
            <person name="Lipzen A."/>
            <person name="Daum C."/>
            <person name="Barry K."/>
            <person name="Grigoriev I.V."/>
            <person name="Favel A."/>
            <person name="Rosso M.N."/>
            <person name="Martin F."/>
        </authorList>
    </citation>
    <scope>NUCLEOTIDE SEQUENCE [LARGE SCALE GENOMIC DNA]</scope>
    <source>
        <strain evidence="10 11">CIRM-BRFM 2984</strain>
    </source>
</reference>
<keyword evidence="9" id="KW-0812">Transmembrane</keyword>
<dbReference type="PRINTS" id="PR00463">
    <property type="entry name" value="EP450I"/>
</dbReference>
<dbReference type="GO" id="GO:0004497">
    <property type="term" value="F:monooxygenase activity"/>
    <property type="evidence" value="ECO:0007669"/>
    <property type="project" value="UniProtKB-KW"/>
</dbReference>
<dbReference type="Pfam" id="PF00067">
    <property type="entry name" value="p450"/>
    <property type="match status" value="1"/>
</dbReference>
<organism evidence="10 11">
    <name type="scientific">Favolaschia claudopus</name>
    <dbReference type="NCBI Taxonomy" id="2862362"/>
    <lineage>
        <taxon>Eukaryota</taxon>
        <taxon>Fungi</taxon>
        <taxon>Dikarya</taxon>
        <taxon>Basidiomycota</taxon>
        <taxon>Agaricomycotina</taxon>
        <taxon>Agaricomycetes</taxon>
        <taxon>Agaricomycetidae</taxon>
        <taxon>Agaricales</taxon>
        <taxon>Marasmiineae</taxon>
        <taxon>Mycenaceae</taxon>
        <taxon>Favolaschia</taxon>
    </lineage>
</organism>
<protein>
    <submittedName>
        <fullName evidence="10">Cytochrome P450 monooxygenase pc-3</fullName>
    </submittedName>
</protein>
<feature type="transmembrane region" description="Helical" evidence="9">
    <location>
        <begin position="21"/>
        <end position="40"/>
    </location>
</feature>
<dbReference type="PRINTS" id="PR00385">
    <property type="entry name" value="P450"/>
</dbReference>
<evidence type="ECO:0000256" key="5">
    <source>
        <dbReference type="ARBA" id="ARBA00023002"/>
    </source>
</evidence>
<dbReference type="InterPro" id="IPR047146">
    <property type="entry name" value="Cyt_P450_E_CYP52_fungi"/>
</dbReference>
<dbReference type="GO" id="GO:0016705">
    <property type="term" value="F:oxidoreductase activity, acting on paired donors, with incorporation or reduction of molecular oxygen"/>
    <property type="evidence" value="ECO:0007669"/>
    <property type="project" value="InterPro"/>
</dbReference>
<dbReference type="AlphaFoldDB" id="A0AAW0E4K6"/>
<dbReference type="Gene3D" id="1.10.630.10">
    <property type="entry name" value="Cytochrome P450"/>
    <property type="match status" value="1"/>
</dbReference>
<dbReference type="GO" id="GO:0005506">
    <property type="term" value="F:iron ion binding"/>
    <property type="evidence" value="ECO:0007669"/>
    <property type="project" value="InterPro"/>
</dbReference>
<name>A0AAW0E4K6_9AGAR</name>
<dbReference type="Proteomes" id="UP001362999">
    <property type="component" value="Unassembled WGS sequence"/>
</dbReference>
<feature type="binding site" description="axial binding residue" evidence="8">
    <location>
        <position position="510"/>
    </location>
    <ligand>
        <name>heme</name>
        <dbReference type="ChEBI" id="CHEBI:30413"/>
    </ligand>
    <ligandPart>
        <name>Fe</name>
        <dbReference type="ChEBI" id="CHEBI:18248"/>
    </ligandPart>
</feature>
<gene>
    <name evidence="10" type="ORF">R3P38DRAFT_2838852</name>
</gene>
<keyword evidence="9" id="KW-1133">Transmembrane helix</keyword>
<accession>A0AAW0E4K6</accession>
<dbReference type="InterPro" id="IPR036396">
    <property type="entry name" value="Cyt_P450_sf"/>
</dbReference>
<comment type="caution">
    <text evidence="10">The sequence shown here is derived from an EMBL/GenBank/DDBJ whole genome shotgun (WGS) entry which is preliminary data.</text>
</comment>
<evidence type="ECO:0000256" key="8">
    <source>
        <dbReference type="PIRSR" id="PIRSR602401-1"/>
    </source>
</evidence>
<dbReference type="EMBL" id="JAWWNJ010000003">
    <property type="protein sequence ID" value="KAK7059984.1"/>
    <property type="molecule type" value="Genomic_DNA"/>
</dbReference>
<keyword evidence="5" id="KW-0560">Oxidoreductase</keyword>
<comment type="cofactor">
    <cofactor evidence="1 8">
        <name>heme</name>
        <dbReference type="ChEBI" id="CHEBI:30413"/>
    </cofactor>
</comment>
<dbReference type="PANTHER" id="PTHR24287:SF1">
    <property type="entry name" value="P450, PUTATIVE (EUROFUNG)-RELATED"/>
    <property type="match status" value="1"/>
</dbReference>
<keyword evidence="4 8" id="KW-0479">Metal-binding</keyword>
<dbReference type="SUPFAM" id="SSF48264">
    <property type="entry name" value="Cytochrome P450"/>
    <property type="match status" value="1"/>
</dbReference>
<evidence type="ECO:0000313" key="11">
    <source>
        <dbReference type="Proteomes" id="UP001362999"/>
    </source>
</evidence>
<evidence type="ECO:0000256" key="3">
    <source>
        <dbReference type="ARBA" id="ARBA00022617"/>
    </source>
</evidence>